<keyword evidence="3" id="KW-0067">ATP-binding</keyword>
<evidence type="ECO:0000313" key="4">
    <source>
        <dbReference type="Proteomes" id="UP000642107"/>
    </source>
</evidence>
<dbReference type="InterPro" id="IPR001650">
    <property type="entry name" value="Helicase_C-like"/>
</dbReference>
<accession>A0ABR9DPY2</accession>
<gene>
    <name evidence="3" type="ORF">IGS67_06725</name>
</gene>
<dbReference type="InterPro" id="IPR027417">
    <property type="entry name" value="P-loop_NTPase"/>
</dbReference>
<dbReference type="PROSITE" id="PS51194">
    <property type="entry name" value="HELICASE_CTER"/>
    <property type="match status" value="1"/>
</dbReference>
<dbReference type="CDD" id="cd18785">
    <property type="entry name" value="SF2_C"/>
    <property type="match status" value="1"/>
</dbReference>
<evidence type="ECO:0000259" key="2">
    <source>
        <dbReference type="PROSITE" id="PS51194"/>
    </source>
</evidence>
<feature type="domain" description="Helicase C-terminal" evidence="2">
    <location>
        <begin position="762"/>
        <end position="901"/>
    </location>
</feature>
<evidence type="ECO:0000313" key="3">
    <source>
        <dbReference type="EMBL" id="MBD9699185.1"/>
    </source>
</evidence>
<dbReference type="Gene3D" id="3.40.50.300">
    <property type="entry name" value="P-loop containing nucleotide triphosphate hydrolases"/>
    <property type="match status" value="2"/>
</dbReference>
<keyword evidence="3" id="KW-0347">Helicase</keyword>
<dbReference type="RefSeq" id="WP_192279052.1">
    <property type="nucleotide sequence ID" value="NZ_JACZDF010000003.1"/>
</dbReference>
<reference evidence="3 4" key="1">
    <citation type="submission" date="2020-09" db="EMBL/GenBank/DDBJ databases">
        <title>Flavimobilis rhizosphaerae sp. nov., isolated from rhizosphere soil of Spartina alterniflora.</title>
        <authorList>
            <person name="Hanqin C."/>
        </authorList>
    </citation>
    <scope>NUCLEOTIDE SEQUENCE [LARGE SCALE GENOMIC DNA]</scope>
    <source>
        <strain evidence="3 4">GY 10621</strain>
    </source>
</reference>
<name>A0ABR9DPY2_9MICO</name>
<keyword evidence="3" id="KW-0547">Nucleotide-binding</keyword>
<dbReference type="SUPFAM" id="SSF52540">
    <property type="entry name" value="P-loop containing nucleoside triphosphate hydrolases"/>
    <property type="match status" value="1"/>
</dbReference>
<feature type="compositionally biased region" description="Basic and acidic residues" evidence="1">
    <location>
        <begin position="124"/>
        <end position="139"/>
    </location>
</feature>
<comment type="caution">
    <text evidence="3">The sequence shown here is derived from an EMBL/GenBank/DDBJ whole genome shotgun (WGS) entry which is preliminary data.</text>
</comment>
<dbReference type="Pfam" id="PF00271">
    <property type="entry name" value="Helicase_C"/>
    <property type="match status" value="1"/>
</dbReference>
<keyword evidence="4" id="KW-1185">Reference proteome</keyword>
<keyword evidence="3" id="KW-0378">Hydrolase</keyword>
<proteinExistence type="predicted"/>
<evidence type="ECO:0000256" key="1">
    <source>
        <dbReference type="SAM" id="MobiDB-lite"/>
    </source>
</evidence>
<dbReference type="EMBL" id="JACZDF010000003">
    <property type="protein sequence ID" value="MBD9699185.1"/>
    <property type="molecule type" value="Genomic_DNA"/>
</dbReference>
<organism evidence="3 4">
    <name type="scientific">Flavimobilis rhizosphaerae</name>
    <dbReference type="NCBI Taxonomy" id="2775421"/>
    <lineage>
        <taxon>Bacteria</taxon>
        <taxon>Bacillati</taxon>
        <taxon>Actinomycetota</taxon>
        <taxon>Actinomycetes</taxon>
        <taxon>Micrococcales</taxon>
        <taxon>Jonesiaceae</taxon>
        <taxon>Flavimobilis</taxon>
    </lineage>
</organism>
<feature type="region of interest" description="Disordered" evidence="1">
    <location>
        <begin position="115"/>
        <end position="139"/>
    </location>
</feature>
<protein>
    <submittedName>
        <fullName evidence="3">Helicase</fullName>
    </submittedName>
</protein>
<dbReference type="Proteomes" id="UP000642107">
    <property type="component" value="Unassembled WGS sequence"/>
</dbReference>
<dbReference type="GO" id="GO:0004386">
    <property type="term" value="F:helicase activity"/>
    <property type="evidence" value="ECO:0007669"/>
    <property type="project" value="UniProtKB-KW"/>
</dbReference>
<sequence length="1051" mass="113651">MTTDLSPWYEARRYMVEALTADLMGSPSNDVIHEDPLEAFIVGVLHPAADHADLDAEAPADLEDATEPDGAGSADPGIALARRKRPASMGLTFAVTGGTTQLIVEIDAARYVAQDAEAAPPSEAPDRTLHRRGGHDSRPWAREAIHESVTIAITSGVQSILVVPGLELRVVTRPLRHDSRSMTLALVNSTPTSGTDRNAGECWFQPQLSVSAVGGHFADRRPHNGRRLDDDERSGDLLYRDQQNLATGHACSVTWAEGPSVAHLTTTFFPEHDLPLAKADRADLPTLAMPVLGASDDRTLLHELVDSYEQWVTNLGTRQVDGKDHAEAAARHIVEARRAIDRMRAGIALLDSDPDAAQAFRIMNLAMQTQRSRQDMFRGGEQVPSDKSHSWRPFQLAFILVNLVGTADADSPERKLADLLWFPTGGGKTEAYLGLIAFTILLRRLRGLPGEGGGVAVIMRYTLRLLTIQQTERAAGLICALEEWRRHNLPSSAPISIGVWLGQGATPNNVSDAATALRRTDNAEDAGEGDPRIILQCPWCGTALPSSAYDADKRKDKLTISCAAPTCEFRDGLPIHVVDSDVYRERPSLVVATVDKFAMMTWNADAGKLFSTDGTFAPPDLIVQDELHLISGPLGSLVGLYETVVEHLATGAAGPKLVASTATIRRASEQVQAVFDRETRQFPPPGIDAGDSYFAVDASPEEKGTRKYVGVMAPGTSHATLLIRTYAALLQAGATMEAAPEVRDAYWTLLGYFNSLRVLGAAFIQAIDDVPDRIGVVANSLGKTPRAIAVPREMTSRKKSSEIPQELKILGTSYPSEGSPAVVLATNMISVGVDVDRLGLMAVMGQPQTTAEYIQATSRVGRQVPGLVVTMFNAARSRDLSHFESFTNYHRALYKHVEATGATPFAPRAIDRGLHGVLVALARHTIDGSSADTSVAVPVDSGKFDDVVDIILQRVGSVSPESRRDVQHALDDLIDAWTAGVDTNDVRKYAGWFGAEHALCVPADGKSRGADSDDAFPVRDAPWQTLTSLRNVDRESKLYLASNPRRNRGDD</sequence>